<dbReference type="GO" id="GO:0005506">
    <property type="term" value="F:iron ion binding"/>
    <property type="evidence" value="ECO:0007669"/>
    <property type="project" value="InterPro"/>
</dbReference>
<evidence type="ECO:0000256" key="1">
    <source>
        <dbReference type="ARBA" id="ARBA00004370"/>
    </source>
</evidence>
<feature type="transmembrane region" description="Helical" evidence="5">
    <location>
        <begin position="80"/>
        <end position="106"/>
    </location>
</feature>
<feature type="transmembrane region" description="Helical" evidence="5">
    <location>
        <begin position="18"/>
        <end position="36"/>
    </location>
</feature>
<evidence type="ECO:0000259" key="6">
    <source>
        <dbReference type="Pfam" id="PF04116"/>
    </source>
</evidence>
<dbReference type="InterPro" id="IPR050307">
    <property type="entry name" value="Sterol_Desaturase_Related"/>
</dbReference>
<dbReference type="Pfam" id="PF04116">
    <property type="entry name" value="FA_hydroxylase"/>
    <property type="match status" value="1"/>
</dbReference>
<sequence>MVWRGYDSGKTLPSFQRLVLEIVCHLIVGEIIFYYVHRILHLPFVYKHVHKLHHEWTAPIAITAIYCHPLEHIFNNIFSVLVPCLILGSPMSVCLLWLGVATLFAVNNHSGYQFPFVPSSPKFHDYHHMK</sequence>
<comment type="subcellular location">
    <subcellularLocation>
        <location evidence="1">Membrane</location>
    </subcellularLocation>
</comment>
<accession>A0A8X6FXS2</accession>
<dbReference type="InterPro" id="IPR006694">
    <property type="entry name" value="Fatty_acid_hydroxylase"/>
</dbReference>
<dbReference type="AlphaFoldDB" id="A0A8X6FXS2"/>
<evidence type="ECO:0000313" key="8">
    <source>
        <dbReference type="Proteomes" id="UP000887116"/>
    </source>
</evidence>
<dbReference type="GO" id="GO:0016020">
    <property type="term" value="C:membrane"/>
    <property type="evidence" value="ECO:0007669"/>
    <property type="project" value="UniProtKB-SubCell"/>
</dbReference>
<evidence type="ECO:0000256" key="3">
    <source>
        <dbReference type="ARBA" id="ARBA00022989"/>
    </source>
</evidence>
<gene>
    <name evidence="7" type="primary">NCL1_51930</name>
    <name evidence="7" type="ORF">TNCT_319651</name>
</gene>
<dbReference type="GO" id="GO:0016491">
    <property type="term" value="F:oxidoreductase activity"/>
    <property type="evidence" value="ECO:0007669"/>
    <property type="project" value="InterPro"/>
</dbReference>
<dbReference type="GO" id="GO:0008610">
    <property type="term" value="P:lipid biosynthetic process"/>
    <property type="evidence" value="ECO:0007669"/>
    <property type="project" value="InterPro"/>
</dbReference>
<dbReference type="EMBL" id="BMAO01003957">
    <property type="protein sequence ID" value="GFQ91271.1"/>
    <property type="molecule type" value="Genomic_DNA"/>
</dbReference>
<evidence type="ECO:0000256" key="4">
    <source>
        <dbReference type="ARBA" id="ARBA00023136"/>
    </source>
</evidence>
<keyword evidence="4 5" id="KW-0472">Membrane</keyword>
<keyword evidence="2 5" id="KW-0812">Transmembrane</keyword>
<evidence type="ECO:0000313" key="7">
    <source>
        <dbReference type="EMBL" id="GFQ91271.1"/>
    </source>
</evidence>
<keyword evidence="8" id="KW-1185">Reference proteome</keyword>
<name>A0A8X6FXS2_TRICU</name>
<dbReference type="OrthoDB" id="6480479at2759"/>
<reference evidence="7" key="1">
    <citation type="submission" date="2020-07" db="EMBL/GenBank/DDBJ databases">
        <title>Multicomponent nature underlies the extraordinary mechanical properties of spider dragline silk.</title>
        <authorList>
            <person name="Kono N."/>
            <person name="Nakamura H."/>
            <person name="Mori M."/>
            <person name="Yoshida Y."/>
            <person name="Ohtoshi R."/>
            <person name="Malay A.D."/>
            <person name="Moran D.A.P."/>
            <person name="Tomita M."/>
            <person name="Numata K."/>
            <person name="Arakawa K."/>
        </authorList>
    </citation>
    <scope>NUCLEOTIDE SEQUENCE</scope>
</reference>
<evidence type="ECO:0000256" key="5">
    <source>
        <dbReference type="SAM" id="Phobius"/>
    </source>
</evidence>
<organism evidence="7 8">
    <name type="scientific">Trichonephila clavata</name>
    <name type="common">Joro spider</name>
    <name type="synonym">Nephila clavata</name>
    <dbReference type="NCBI Taxonomy" id="2740835"/>
    <lineage>
        <taxon>Eukaryota</taxon>
        <taxon>Metazoa</taxon>
        <taxon>Ecdysozoa</taxon>
        <taxon>Arthropoda</taxon>
        <taxon>Chelicerata</taxon>
        <taxon>Arachnida</taxon>
        <taxon>Araneae</taxon>
        <taxon>Araneomorphae</taxon>
        <taxon>Entelegynae</taxon>
        <taxon>Araneoidea</taxon>
        <taxon>Nephilidae</taxon>
        <taxon>Trichonephila</taxon>
    </lineage>
</organism>
<protein>
    <submittedName>
        <fullName evidence="7">Fatty acid hydroxylase domain-containing protein 2</fullName>
    </submittedName>
</protein>
<dbReference type="PANTHER" id="PTHR11863">
    <property type="entry name" value="STEROL DESATURASE"/>
    <property type="match status" value="1"/>
</dbReference>
<comment type="caution">
    <text evidence="7">The sequence shown here is derived from an EMBL/GenBank/DDBJ whole genome shotgun (WGS) entry which is preliminary data.</text>
</comment>
<dbReference type="Proteomes" id="UP000887116">
    <property type="component" value="Unassembled WGS sequence"/>
</dbReference>
<keyword evidence="3 5" id="KW-1133">Transmembrane helix</keyword>
<evidence type="ECO:0000256" key="2">
    <source>
        <dbReference type="ARBA" id="ARBA00022692"/>
    </source>
</evidence>
<feature type="domain" description="Fatty acid hydroxylase" evidence="6">
    <location>
        <begin position="23"/>
        <end position="129"/>
    </location>
</feature>
<proteinExistence type="predicted"/>